<keyword evidence="5 6" id="KW-0694">RNA-binding</keyword>
<feature type="binding site" evidence="6">
    <location>
        <position position="39"/>
    </location>
    <ligand>
        <name>S-adenosyl-L-methionine</name>
        <dbReference type="ChEBI" id="CHEBI:59789"/>
    </ligand>
</feature>
<comment type="caution">
    <text evidence="10">The sequence shown here is derived from an EMBL/GenBank/DDBJ whole genome shotgun (WGS) entry which is preliminary data.</text>
</comment>
<dbReference type="InterPro" id="IPR001737">
    <property type="entry name" value="KsgA/Erm"/>
</dbReference>
<dbReference type="NCBIfam" id="TIGR00755">
    <property type="entry name" value="ksgA"/>
    <property type="match status" value="1"/>
</dbReference>
<dbReference type="InterPro" id="IPR020598">
    <property type="entry name" value="rRNA_Ade_methylase_Trfase_N"/>
</dbReference>
<evidence type="ECO:0000256" key="2">
    <source>
        <dbReference type="ARBA" id="ARBA00022603"/>
    </source>
</evidence>
<dbReference type="PROSITE" id="PS51689">
    <property type="entry name" value="SAM_RNA_A_N6_MT"/>
    <property type="match status" value="1"/>
</dbReference>
<keyword evidence="3 6" id="KW-0808">Transferase</keyword>
<feature type="binding site" evidence="6">
    <location>
        <position position="37"/>
    </location>
    <ligand>
        <name>S-adenosyl-L-methionine</name>
        <dbReference type="ChEBI" id="CHEBI:59789"/>
    </ligand>
</feature>
<keyword evidence="2 6" id="KW-0489">Methyltransferase</keyword>
<name>A0ABP1FRG9_9CHLO</name>
<dbReference type="Gene3D" id="1.10.8.480">
    <property type="match status" value="1"/>
</dbReference>
<evidence type="ECO:0000256" key="1">
    <source>
        <dbReference type="ARBA" id="ARBA00022552"/>
    </source>
</evidence>
<dbReference type="Pfam" id="PF00398">
    <property type="entry name" value="RrnaAD"/>
    <property type="match status" value="1"/>
</dbReference>
<dbReference type="Gene3D" id="3.40.50.150">
    <property type="entry name" value="Vaccinia Virus protein VP39"/>
    <property type="match status" value="1"/>
</dbReference>
<reference evidence="10 11" key="1">
    <citation type="submission" date="2024-06" db="EMBL/GenBank/DDBJ databases">
        <authorList>
            <person name="Kraege A."/>
            <person name="Thomma B."/>
        </authorList>
    </citation>
    <scope>NUCLEOTIDE SEQUENCE [LARGE SCALE GENOMIC DNA]</scope>
</reference>
<sequence>MANNGLRAAAGRVAKKGSKQGATGMSGMEFLKSKGQHILKNPLVVQSIVDKAAVKSTDVVLEIGPGTGNLTMKLLERARKVVAVEVDPRMVLELQRRVQGTQFASHLQIIQGDVMKQSLPYFDICVANIPYQISSPLTFKLLSHRPGFRAAVIMFQHEFAMRLVAKPGDSLYCRLAVNTQLLARVSHLLKVGKNNFRPPPKVDSSVVRIEPRNPPPPVNFKEWDGLIRVCFGRKNKTLGAIFHQSSTLSMLEENYKMRKAMLATQGDASGGIANGNSSAPQSAAMEVAPMEILADDASEGEEDGDEDAVMADAEQKQVRKKGKHSEGFKQLVEGLLQEHGFASLRSAKLSLDDFLRLLAAFNEKGIHFAS</sequence>
<dbReference type="SUPFAM" id="SSF53335">
    <property type="entry name" value="S-adenosyl-L-methionine-dependent methyltransferases"/>
    <property type="match status" value="1"/>
</dbReference>
<evidence type="ECO:0000256" key="3">
    <source>
        <dbReference type="ARBA" id="ARBA00022679"/>
    </source>
</evidence>
<keyword evidence="1 7" id="KW-0698">rRNA processing</keyword>
<dbReference type="EMBL" id="CAXHTA020000007">
    <property type="protein sequence ID" value="CAL5222528.1"/>
    <property type="molecule type" value="Genomic_DNA"/>
</dbReference>
<dbReference type="EC" id="2.1.1.-" evidence="7"/>
<feature type="region of interest" description="Disordered" evidence="8">
    <location>
        <begin position="1"/>
        <end position="26"/>
    </location>
</feature>
<dbReference type="SMART" id="SM00650">
    <property type="entry name" value="rADc"/>
    <property type="match status" value="1"/>
</dbReference>
<evidence type="ECO:0000256" key="6">
    <source>
        <dbReference type="PROSITE-ProRule" id="PRU01026"/>
    </source>
</evidence>
<evidence type="ECO:0000256" key="5">
    <source>
        <dbReference type="ARBA" id="ARBA00022884"/>
    </source>
</evidence>
<dbReference type="Proteomes" id="UP001497392">
    <property type="component" value="Unassembled WGS sequence"/>
</dbReference>
<dbReference type="CDD" id="cd02440">
    <property type="entry name" value="AdoMet_MTases"/>
    <property type="match status" value="1"/>
</dbReference>
<feature type="binding site" evidence="6">
    <location>
        <position position="64"/>
    </location>
    <ligand>
        <name>S-adenosyl-L-methionine</name>
        <dbReference type="ChEBI" id="CHEBI:59789"/>
    </ligand>
</feature>
<evidence type="ECO:0000313" key="11">
    <source>
        <dbReference type="Proteomes" id="UP001497392"/>
    </source>
</evidence>
<protein>
    <recommendedName>
        <fullName evidence="7">rRNA adenine N(6)-methyltransferase</fullName>
        <ecNumber evidence="7">2.1.1.-</ecNumber>
    </recommendedName>
</protein>
<dbReference type="PANTHER" id="PTHR11727:SF7">
    <property type="entry name" value="DIMETHYLADENOSINE TRANSFERASE-RELATED"/>
    <property type="match status" value="1"/>
</dbReference>
<dbReference type="InterPro" id="IPR011530">
    <property type="entry name" value="rRNA_adenine_dimethylase"/>
</dbReference>
<proteinExistence type="inferred from homology"/>
<keyword evidence="4 6" id="KW-0949">S-adenosyl-L-methionine</keyword>
<comment type="similarity">
    <text evidence="6 7">Belongs to the class I-like SAM-binding methyltransferase superfamily. rRNA adenine N(6)-methyltransferase family.</text>
</comment>
<evidence type="ECO:0000256" key="8">
    <source>
        <dbReference type="SAM" id="MobiDB-lite"/>
    </source>
</evidence>
<keyword evidence="11" id="KW-1185">Reference proteome</keyword>
<organism evidence="10 11">
    <name type="scientific">Coccomyxa viridis</name>
    <dbReference type="NCBI Taxonomy" id="1274662"/>
    <lineage>
        <taxon>Eukaryota</taxon>
        <taxon>Viridiplantae</taxon>
        <taxon>Chlorophyta</taxon>
        <taxon>core chlorophytes</taxon>
        <taxon>Trebouxiophyceae</taxon>
        <taxon>Trebouxiophyceae incertae sedis</taxon>
        <taxon>Coccomyxaceae</taxon>
        <taxon>Coccomyxa</taxon>
    </lineage>
</organism>
<dbReference type="InterPro" id="IPR020596">
    <property type="entry name" value="rRNA_Ade_Mease_Trfase_CS"/>
</dbReference>
<accession>A0ABP1FRG9</accession>
<feature type="domain" description="Ribosomal RNA adenine methylase transferase N-terminal" evidence="9">
    <location>
        <begin position="44"/>
        <end position="213"/>
    </location>
</feature>
<evidence type="ECO:0000259" key="9">
    <source>
        <dbReference type="SMART" id="SM00650"/>
    </source>
</evidence>
<dbReference type="InterPro" id="IPR029063">
    <property type="entry name" value="SAM-dependent_MTases_sf"/>
</dbReference>
<feature type="binding site" evidence="6">
    <location>
        <position position="85"/>
    </location>
    <ligand>
        <name>S-adenosyl-L-methionine</name>
        <dbReference type="ChEBI" id="CHEBI:59789"/>
    </ligand>
</feature>
<evidence type="ECO:0000256" key="7">
    <source>
        <dbReference type="RuleBase" id="RU362106"/>
    </source>
</evidence>
<dbReference type="PANTHER" id="PTHR11727">
    <property type="entry name" value="DIMETHYLADENOSINE TRANSFERASE"/>
    <property type="match status" value="1"/>
</dbReference>
<evidence type="ECO:0000313" key="10">
    <source>
        <dbReference type="EMBL" id="CAL5222528.1"/>
    </source>
</evidence>
<feature type="binding site" evidence="6">
    <location>
        <position position="113"/>
    </location>
    <ligand>
        <name>S-adenosyl-L-methionine</name>
        <dbReference type="ChEBI" id="CHEBI:59789"/>
    </ligand>
</feature>
<evidence type="ECO:0000256" key="4">
    <source>
        <dbReference type="ARBA" id="ARBA00022691"/>
    </source>
</evidence>
<gene>
    <name evidence="10" type="primary">g4903</name>
    <name evidence="10" type="ORF">VP750_LOCUS4187</name>
</gene>
<feature type="binding site" evidence="6">
    <location>
        <position position="128"/>
    </location>
    <ligand>
        <name>S-adenosyl-L-methionine</name>
        <dbReference type="ChEBI" id="CHEBI:59789"/>
    </ligand>
</feature>
<dbReference type="PROSITE" id="PS01131">
    <property type="entry name" value="RRNA_A_DIMETH"/>
    <property type="match status" value="1"/>
</dbReference>